<accession>A0A2N5WYV2</accession>
<dbReference type="PANTHER" id="PTHR20883:SF19">
    <property type="entry name" value="MULTIFUNCTIONAL DIOXYGENASE AUSE"/>
    <property type="match status" value="1"/>
</dbReference>
<dbReference type="OrthoDB" id="9796766at2"/>
<comment type="caution">
    <text evidence="5">The sequence shown here is derived from an EMBL/GenBank/DDBJ whole genome shotgun (WGS) entry which is preliminary data.</text>
</comment>
<evidence type="ECO:0000256" key="4">
    <source>
        <dbReference type="SAM" id="MobiDB-lite"/>
    </source>
</evidence>
<evidence type="ECO:0000256" key="3">
    <source>
        <dbReference type="ARBA" id="ARBA00023004"/>
    </source>
</evidence>
<sequence>MGIKHMDSNTDVNELVSAFREDGYVVIDQLVPELMMDGIEVELEPYLDSAPYGHLPELGFNTQRLGSLIERSPTVRELIMQETYLATIRELFSHTKQFQLSLTEINSIAPGAESQFLHQDEMLFDCFPFPTHYDVFINSLWALTDFTEEMGATRVVPRSHTAGPGAQFSEADCFPVEMPRGSVMIFSGKIYHGGGANRSQRIRRAIDIAFSAGWVRQVENQYLSCSLETARTLPLELARLMGYESTGGYGLIGNRESALKTLEKNIVKSPQGHAGRRGVAEKTGREIDNSAR</sequence>
<evidence type="ECO:0000256" key="1">
    <source>
        <dbReference type="ARBA" id="ARBA00022723"/>
    </source>
</evidence>
<keyword evidence="6" id="KW-1185">Reference proteome</keyword>
<evidence type="ECO:0000313" key="6">
    <source>
        <dbReference type="Proteomes" id="UP000235005"/>
    </source>
</evidence>
<dbReference type="GO" id="GO:0016706">
    <property type="term" value="F:2-oxoglutarate-dependent dioxygenase activity"/>
    <property type="evidence" value="ECO:0007669"/>
    <property type="project" value="UniProtKB-ARBA"/>
</dbReference>
<reference evidence="5 6" key="1">
    <citation type="submission" date="2018-01" db="EMBL/GenBank/DDBJ databases">
        <title>The draft genome sequence of Halioglobus lutimaris HF004.</title>
        <authorList>
            <person name="Du Z.-J."/>
            <person name="Shi M.-J."/>
        </authorList>
    </citation>
    <scope>NUCLEOTIDE SEQUENCE [LARGE SCALE GENOMIC DNA]</scope>
    <source>
        <strain evidence="5 6">HF004</strain>
    </source>
</reference>
<dbReference type="AlphaFoldDB" id="A0A2N5WYV2"/>
<keyword evidence="1" id="KW-0479">Metal-binding</keyword>
<name>A0A2N5WYV2_9GAMM</name>
<dbReference type="RefSeq" id="WP_075998728.1">
    <property type="nucleotide sequence ID" value="NZ_PKUS01000029.1"/>
</dbReference>
<evidence type="ECO:0000256" key="2">
    <source>
        <dbReference type="ARBA" id="ARBA00023002"/>
    </source>
</evidence>
<dbReference type="SUPFAM" id="SSF51197">
    <property type="entry name" value="Clavaminate synthase-like"/>
    <property type="match status" value="1"/>
</dbReference>
<proteinExistence type="predicted"/>
<dbReference type="Pfam" id="PF05721">
    <property type="entry name" value="PhyH"/>
    <property type="match status" value="1"/>
</dbReference>
<dbReference type="Proteomes" id="UP000235005">
    <property type="component" value="Unassembled WGS sequence"/>
</dbReference>
<dbReference type="PANTHER" id="PTHR20883">
    <property type="entry name" value="PHYTANOYL-COA DIOXYGENASE DOMAIN CONTAINING 1"/>
    <property type="match status" value="1"/>
</dbReference>
<feature type="compositionally biased region" description="Basic and acidic residues" evidence="4">
    <location>
        <begin position="278"/>
        <end position="292"/>
    </location>
</feature>
<dbReference type="Gene3D" id="2.60.120.620">
    <property type="entry name" value="q2cbj1_9rhob like domain"/>
    <property type="match status" value="1"/>
</dbReference>
<evidence type="ECO:0000313" key="5">
    <source>
        <dbReference type="EMBL" id="PLW67423.1"/>
    </source>
</evidence>
<keyword evidence="3" id="KW-0408">Iron</keyword>
<dbReference type="InterPro" id="IPR008775">
    <property type="entry name" value="Phytyl_CoA_dOase-like"/>
</dbReference>
<dbReference type="GO" id="GO:0005506">
    <property type="term" value="F:iron ion binding"/>
    <property type="evidence" value="ECO:0007669"/>
    <property type="project" value="UniProtKB-ARBA"/>
</dbReference>
<organism evidence="5 6">
    <name type="scientific">Pseudohalioglobus lutimaris</name>
    <dbReference type="NCBI Taxonomy" id="1737061"/>
    <lineage>
        <taxon>Bacteria</taxon>
        <taxon>Pseudomonadati</taxon>
        <taxon>Pseudomonadota</taxon>
        <taxon>Gammaproteobacteria</taxon>
        <taxon>Cellvibrionales</taxon>
        <taxon>Halieaceae</taxon>
        <taxon>Pseudohalioglobus</taxon>
    </lineage>
</organism>
<keyword evidence="2" id="KW-0560">Oxidoreductase</keyword>
<keyword evidence="5" id="KW-0223">Dioxygenase</keyword>
<dbReference type="EMBL" id="PKUS01000029">
    <property type="protein sequence ID" value="PLW67423.1"/>
    <property type="molecule type" value="Genomic_DNA"/>
</dbReference>
<gene>
    <name evidence="5" type="ORF">C0039_16915</name>
</gene>
<protein>
    <submittedName>
        <fullName evidence="5">Phytanoyl-CoA dioxygenase</fullName>
    </submittedName>
</protein>
<feature type="region of interest" description="Disordered" evidence="4">
    <location>
        <begin position="269"/>
        <end position="292"/>
    </location>
</feature>